<dbReference type="PROSITE" id="PS51257">
    <property type="entry name" value="PROKAR_LIPOPROTEIN"/>
    <property type="match status" value="1"/>
</dbReference>
<name>A0A3N2DHC7_9GAMM</name>
<dbReference type="GO" id="GO:0032049">
    <property type="term" value="P:cardiolipin biosynthetic process"/>
    <property type="evidence" value="ECO:0007669"/>
    <property type="project" value="UniProtKB-ARBA"/>
</dbReference>
<keyword evidence="3" id="KW-1185">Reference proteome</keyword>
<reference evidence="2 3" key="1">
    <citation type="submission" date="2018-11" db="EMBL/GenBank/DDBJ databases">
        <title>Genomic Encyclopedia of Type Strains, Phase IV (KMG-IV): sequencing the most valuable type-strain genomes for metagenomic binning, comparative biology and taxonomic classification.</title>
        <authorList>
            <person name="Goeker M."/>
        </authorList>
    </citation>
    <scope>NUCLEOTIDE SEQUENCE [LARGE SCALE GENOMIC DNA]</scope>
    <source>
        <strain evidence="2 3">DSM 100316</strain>
    </source>
</reference>
<dbReference type="PANTHER" id="PTHR21248">
    <property type="entry name" value="CARDIOLIPIN SYNTHASE"/>
    <property type="match status" value="1"/>
</dbReference>
<dbReference type="OrthoDB" id="9814092at2"/>
<sequence>MTVKDRLLTAVVPAIMLLLLGGCSSLPKHVLKEASYVTVLPEETPMGRSVQEQSRRHAGQSGFTLLRSGRSAFTSRMLAIRMAEKSLDLQYYIWEADTTGMILARELIRAANRGVRVRLLLDDNNMQGYDRVLAAMNSHPNIQIRIFNPFANRESHLFDAMTDFSRINHRMHNKVLAVDNAIAIVGGRNIGDHYFAVNPQANFRDLDVVAAGPIVEQISDTFDEFWNGPYALPAEKLVAIDSQHDGAHLEEKLTKALEKKPYPYSLTDDLDKLQALLADYEEAFVWAKAEVVYDRPESIEGESAEYGIASLMTERLLQARQRVYIESAYFVASGDTVANVAKLIDDGVDIRVLTNSLASNDVIAAHAGYAEFREALIREGVEVHELRPDSEEIRKAWSVALGASKAGLHTKALVIDDDKVFVGSYNLDPRSANINTEIGLLIYSEALNAQLAEYMAQGRSLKNSYQVYLNKEGKLRWRTLEGGVLIEYKNEPKTHFWQRFFADFIELLPVQSQL</sequence>
<evidence type="ECO:0000313" key="3">
    <source>
        <dbReference type="Proteomes" id="UP000275394"/>
    </source>
</evidence>
<dbReference type="CDD" id="cd09113">
    <property type="entry name" value="PLDc_ymdC_like_2"/>
    <property type="match status" value="1"/>
</dbReference>
<dbReference type="Gene3D" id="3.30.870.10">
    <property type="entry name" value="Endonuclease Chain A"/>
    <property type="match status" value="2"/>
</dbReference>
<dbReference type="PANTHER" id="PTHR21248:SF12">
    <property type="entry name" value="CARDIOLIPIN SYNTHASE C"/>
    <property type="match status" value="1"/>
</dbReference>
<dbReference type="RefSeq" id="WP_148059444.1">
    <property type="nucleotide sequence ID" value="NZ_RKHR01000007.1"/>
</dbReference>
<feature type="domain" description="PLD phosphodiesterase" evidence="1">
    <location>
        <begin position="167"/>
        <end position="194"/>
    </location>
</feature>
<dbReference type="InterPro" id="IPR001736">
    <property type="entry name" value="PLipase_D/transphosphatidylase"/>
</dbReference>
<dbReference type="AlphaFoldDB" id="A0A3N2DHC7"/>
<dbReference type="SUPFAM" id="SSF56024">
    <property type="entry name" value="Phospholipase D/nuclease"/>
    <property type="match status" value="2"/>
</dbReference>
<organism evidence="2 3">
    <name type="scientific">Sinobacterium caligoides</name>
    <dbReference type="NCBI Taxonomy" id="933926"/>
    <lineage>
        <taxon>Bacteria</taxon>
        <taxon>Pseudomonadati</taxon>
        <taxon>Pseudomonadota</taxon>
        <taxon>Gammaproteobacteria</taxon>
        <taxon>Cellvibrionales</taxon>
        <taxon>Spongiibacteraceae</taxon>
        <taxon>Sinobacterium</taxon>
    </lineage>
</organism>
<comment type="caution">
    <text evidence="2">The sequence shown here is derived from an EMBL/GenBank/DDBJ whole genome shotgun (WGS) entry which is preliminary data.</text>
</comment>
<protein>
    <submittedName>
        <fullName evidence="2">Putative cardiolipin synthase</fullName>
    </submittedName>
</protein>
<dbReference type="PROSITE" id="PS50035">
    <property type="entry name" value="PLD"/>
    <property type="match status" value="2"/>
</dbReference>
<dbReference type="Proteomes" id="UP000275394">
    <property type="component" value="Unassembled WGS sequence"/>
</dbReference>
<proteinExistence type="predicted"/>
<evidence type="ECO:0000313" key="2">
    <source>
        <dbReference type="EMBL" id="ROR98784.1"/>
    </source>
</evidence>
<accession>A0A3N2DHC7</accession>
<dbReference type="GO" id="GO:0030572">
    <property type="term" value="F:phosphatidyltransferase activity"/>
    <property type="evidence" value="ECO:0007669"/>
    <property type="project" value="UniProtKB-ARBA"/>
</dbReference>
<dbReference type="EMBL" id="RKHR01000007">
    <property type="protein sequence ID" value="ROR98784.1"/>
    <property type="molecule type" value="Genomic_DNA"/>
</dbReference>
<gene>
    <name evidence="2" type="ORF">EDC56_3523</name>
</gene>
<dbReference type="InterPro" id="IPR025202">
    <property type="entry name" value="PLD-like_dom"/>
</dbReference>
<feature type="domain" description="PLD phosphodiesterase" evidence="1">
    <location>
        <begin position="404"/>
        <end position="431"/>
    </location>
</feature>
<dbReference type="Pfam" id="PF13091">
    <property type="entry name" value="PLDc_2"/>
    <property type="match status" value="2"/>
</dbReference>
<dbReference type="SMART" id="SM00155">
    <property type="entry name" value="PLDc"/>
    <property type="match status" value="2"/>
</dbReference>
<dbReference type="CDD" id="cd09111">
    <property type="entry name" value="PLDc_ymdC_like_1"/>
    <property type="match status" value="1"/>
</dbReference>
<evidence type="ECO:0000259" key="1">
    <source>
        <dbReference type="PROSITE" id="PS50035"/>
    </source>
</evidence>